<reference evidence="1" key="1">
    <citation type="submission" date="2024-05" db="EMBL/GenBank/DDBJ databases">
        <title>This phage originates from the Bacteriophage catalogue of the Bacteriophage Competence Centre, Department of Microbiology und Biotechnology, Max Rubner-Institut, Kiel, Germany.</title>
        <authorList>
            <person name="Sprotte S."/>
            <person name="Brinks E."/>
        </authorList>
    </citation>
    <scope>NUCLEOTIDE SEQUENCE</scope>
</reference>
<protein>
    <submittedName>
        <fullName evidence="1">Uncharacterized protein</fullName>
    </submittedName>
</protein>
<name>A0AAU8GK78_9CAUD</name>
<dbReference type="EMBL" id="PP810244">
    <property type="protein sequence ID" value="XCH41955.1"/>
    <property type="molecule type" value="Genomic_DNA"/>
</dbReference>
<proteinExistence type="predicted"/>
<organism evidence="1">
    <name type="scientific">Salmonella phage PMBT21</name>
    <dbReference type="NCBI Taxonomy" id="3153512"/>
    <lineage>
        <taxon>Viruses</taxon>
        <taxon>Duplodnaviria</taxon>
        <taxon>Heunggongvirae</taxon>
        <taxon>Uroviricota</taxon>
        <taxon>Caudoviricetes</taxon>
    </lineage>
</organism>
<accession>A0AAU8GK78</accession>
<sequence>MKNFERRGQSLLQKPARLTVLSTSVGAISPGRRAYLKNLSGCRCDVPRLLEKATRLKPGGPATRLTSKSHPAETKLECHPVIIITG</sequence>
<evidence type="ECO:0000313" key="1">
    <source>
        <dbReference type="EMBL" id="XCH41955.1"/>
    </source>
</evidence>